<dbReference type="RefSeq" id="WP_041386406.1">
    <property type="nucleotide sequence ID" value="NZ_BPTT01000001.1"/>
</dbReference>
<accession>A0AA37I0Q7</accession>
<evidence type="ECO:0000313" key="2">
    <source>
        <dbReference type="Proteomes" id="UP000887097"/>
    </source>
</evidence>
<comment type="caution">
    <text evidence="1">The sequence shown here is derived from an EMBL/GenBank/DDBJ whole genome shotgun (WGS) entry which is preliminary data.</text>
</comment>
<name>A0AA37I0Q7_XYLRU</name>
<dbReference type="AlphaFoldDB" id="A0AA37I0Q7"/>
<dbReference type="EMBL" id="BPTT01000001">
    <property type="protein sequence ID" value="GJG32319.1"/>
    <property type="molecule type" value="Genomic_DNA"/>
</dbReference>
<organism evidence="1 2">
    <name type="scientific">Xylanibacter ruminicola</name>
    <name type="common">Prevotella ruminicola</name>
    <dbReference type="NCBI Taxonomy" id="839"/>
    <lineage>
        <taxon>Bacteria</taxon>
        <taxon>Pseudomonadati</taxon>
        <taxon>Bacteroidota</taxon>
        <taxon>Bacteroidia</taxon>
        <taxon>Bacteroidales</taxon>
        <taxon>Prevotellaceae</taxon>
        <taxon>Xylanibacter</taxon>
    </lineage>
</organism>
<sequence length="65" mass="7666">MTDDKKLSVADLEERLLYDDDDDAASSIDMSMRKHGYYYGYGFYGRYGRYAYSHYGNNNDKSIKR</sequence>
<dbReference type="Proteomes" id="UP000887097">
    <property type="component" value="Unassembled WGS sequence"/>
</dbReference>
<protein>
    <submittedName>
        <fullName evidence="1">Uncharacterized protein</fullName>
    </submittedName>
</protein>
<gene>
    <name evidence="1" type="ORF">PRMUPPPA20_04280</name>
</gene>
<dbReference type="GeneID" id="31502378"/>
<reference evidence="1" key="1">
    <citation type="submission" date="2021-08" db="EMBL/GenBank/DDBJ databases">
        <title>Prevotella lacticifex sp. nov., isolated from rumen of cow.</title>
        <authorList>
            <person name="Shinkai T."/>
            <person name="Ikeyama N."/>
            <person name="Kumagai M."/>
            <person name="Ohmori H."/>
            <person name="Sakamoto M."/>
            <person name="Ohkuma M."/>
            <person name="Mitsumori M."/>
        </authorList>
    </citation>
    <scope>NUCLEOTIDE SEQUENCE</scope>
    <source>
        <strain evidence="1">JCM 8259</strain>
    </source>
</reference>
<proteinExistence type="predicted"/>
<evidence type="ECO:0000313" key="1">
    <source>
        <dbReference type="EMBL" id="GJG32319.1"/>
    </source>
</evidence>